<dbReference type="SUPFAM" id="SSF51126">
    <property type="entry name" value="Pectin lyase-like"/>
    <property type="match status" value="1"/>
</dbReference>
<dbReference type="STRING" id="1871111.GCA_001704615_00982"/>
<reference evidence="3" key="1">
    <citation type="submission" date="2019-08" db="EMBL/GenBank/DDBJ databases">
        <title>The complete genome of Acinetobacter defluvii strain WCHAD010030.</title>
        <authorList>
            <person name="Hu Y."/>
            <person name="Qin J."/>
            <person name="Feng Y."/>
            <person name="Zong Z."/>
        </authorList>
    </citation>
    <scope>NUCLEOTIDE SEQUENCE</scope>
    <source>
        <strain evidence="3">WCHA30</strain>
    </source>
</reference>
<proteinExistence type="predicted"/>
<keyword evidence="1" id="KW-0472">Membrane</keyword>
<dbReference type="NCBIfam" id="TIGR04214">
    <property type="entry name" value="CSLREA_Nterm"/>
    <property type="match status" value="1"/>
</dbReference>
<dbReference type="AlphaFoldDB" id="A0A2S2FBU3"/>
<keyword evidence="4" id="KW-1185">Reference proteome</keyword>
<gene>
    <name evidence="3" type="ORF">DJ533_07585</name>
</gene>
<feature type="transmembrane region" description="Helical" evidence="1">
    <location>
        <begin position="780"/>
        <end position="798"/>
    </location>
</feature>
<keyword evidence="1" id="KW-1133">Transmembrane helix</keyword>
<feature type="chain" id="PRO_5015751303" evidence="2">
    <location>
        <begin position="22"/>
        <end position="808"/>
    </location>
</feature>
<dbReference type="InterPro" id="IPR026457">
    <property type="entry name" value="CSLREA_Nterm"/>
</dbReference>
<accession>A0A2S2FBU3</accession>
<keyword evidence="2" id="KW-0732">Signal</keyword>
<dbReference type="KEGG" id="adv:DJ533_07585"/>
<organism evidence="3 4">
    <name type="scientific">Acinetobacter defluvii</name>
    <dbReference type="NCBI Taxonomy" id="1871111"/>
    <lineage>
        <taxon>Bacteria</taxon>
        <taxon>Pseudomonadati</taxon>
        <taxon>Pseudomonadota</taxon>
        <taxon>Gammaproteobacteria</taxon>
        <taxon>Moraxellales</taxon>
        <taxon>Moraxellaceae</taxon>
        <taxon>Acinetobacter</taxon>
    </lineage>
</organism>
<evidence type="ECO:0000313" key="3">
    <source>
        <dbReference type="EMBL" id="AWL28433.1"/>
    </source>
</evidence>
<dbReference type="InterPro" id="IPR011050">
    <property type="entry name" value="Pectin_lyase_fold/virulence"/>
</dbReference>
<sequence>MKHYKKGILALMVLSAMSLMAAEDTTIYVTTFADENGENPDKCSLREAITAAATHKAFGGCNAGKEYATSTNIIQLEAGEYKLNSELQPSSSISILGKDPFDYEKVNVLTNDYPAITASKTTINAQGLSRIINTNNSNKPSISLSNIKLVNGSSKNERNNSGGALYLGGETTLNNVTIENANAQLGGAIYLSDGGNLTINSGVFQANKAVKGSVLAMTCNDNLGYSKRKIDILRASFLNNGSVESESAFALCGQPSVQFTANTITQNIANSNAGSIIQFSSTTPSGKVQLSDLSNLTLASNTIVKNSAWATFLYNGSAAKTLRYNVLAYNGAGKSCRYADNDLATVKILNLSLDHNALALDAASANAECELPELFKKDITPTTVDLSTTSFETVLSDLQKPSEYTNFQPVYFPRDQKTATDLVDTGLYGCSSPDQRGVARVDSDKNAQTSDKSNSCDIGSTEVIRLTAFKAELSNDSVVELLDNYQENLDLFNKLIEDKTTKPELLPYYQKQKKYFENLLTVKTKQKYRTIFFDPFVTNLPHENLLPNGGREIKHLTADNYTVTAVAKGIGNISGNTETIIPDKNLFCEWDASLGLIKMWRVDDNITPTGDKEFCQYTLQLKTDASKTSSAYILGTFSNISPLAKNAEFTVKEGSDKKITVDLLNYVNDDGDGLVSALTTEQKKKLPYYTDANGQDLAIRITTKIDPLIFSAERSGPCPGEDRVYNCYGGKITVQYKNILDPFSYKFGYSVYDADGKISNEATVKLNNTATSDSGVRNSGGGAIGGFGILGLFTLLGYRRYKNKIQNN</sequence>
<name>A0A2S2FBU3_9GAMM</name>
<keyword evidence="1" id="KW-0812">Transmembrane</keyword>
<dbReference type="EMBL" id="CP029397">
    <property type="protein sequence ID" value="AWL28433.1"/>
    <property type="molecule type" value="Genomic_DNA"/>
</dbReference>
<evidence type="ECO:0000256" key="1">
    <source>
        <dbReference type="SAM" id="Phobius"/>
    </source>
</evidence>
<dbReference type="RefSeq" id="WP_065994864.1">
    <property type="nucleotide sequence ID" value="NZ_CP029397.2"/>
</dbReference>
<dbReference type="OrthoDB" id="6711740at2"/>
<dbReference type="Proteomes" id="UP000245977">
    <property type="component" value="Chromosome"/>
</dbReference>
<feature type="signal peptide" evidence="2">
    <location>
        <begin position="1"/>
        <end position="21"/>
    </location>
</feature>
<evidence type="ECO:0000313" key="4">
    <source>
        <dbReference type="Proteomes" id="UP000245977"/>
    </source>
</evidence>
<evidence type="ECO:0000256" key="2">
    <source>
        <dbReference type="SAM" id="SignalP"/>
    </source>
</evidence>
<protein>
    <submittedName>
        <fullName evidence="3">CSLREA domain-containing protein</fullName>
    </submittedName>
</protein>